<sequence>YENIHGAADGIYKRMWSDTLRKHEYEFHKRSVYGNYDVEPNGFYGGVLGEVQNGTVDATVDDYGLYKPRMDAMYYTLPISDARENFYEATQSRLSSSIIIVPFRADFTSILVTL</sequence>
<feature type="non-terminal residue" evidence="1">
    <location>
        <position position="1"/>
    </location>
</feature>
<proteinExistence type="predicted"/>
<gene>
    <name evidence="1" type="ORF">PFISCL1PPCAC_18852</name>
</gene>
<comment type="caution">
    <text evidence="1">The sequence shown here is derived from an EMBL/GenBank/DDBJ whole genome shotgun (WGS) entry which is preliminary data.</text>
</comment>
<dbReference type="AlphaFoldDB" id="A0AAV5WAW6"/>
<reference evidence="1" key="1">
    <citation type="submission" date="2023-10" db="EMBL/GenBank/DDBJ databases">
        <title>Genome assembly of Pristionchus species.</title>
        <authorList>
            <person name="Yoshida K."/>
            <person name="Sommer R.J."/>
        </authorList>
    </citation>
    <scope>NUCLEOTIDE SEQUENCE</scope>
    <source>
        <strain evidence="1">RS5133</strain>
    </source>
</reference>
<organism evidence="1 2">
    <name type="scientific">Pristionchus fissidentatus</name>
    <dbReference type="NCBI Taxonomy" id="1538716"/>
    <lineage>
        <taxon>Eukaryota</taxon>
        <taxon>Metazoa</taxon>
        <taxon>Ecdysozoa</taxon>
        <taxon>Nematoda</taxon>
        <taxon>Chromadorea</taxon>
        <taxon>Rhabditida</taxon>
        <taxon>Rhabditina</taxon>
        <taxon>Diplogasteromorpha</taxon>
        <taxon>Diplogasteroidea</taxon>
        <taxon>Neodiplogasteridae</taxon>
        <taxon>Pristionchus</taxon>
    </lineage>
</organism>
<dbReference type="EMBL" id="BTSY01000005">
    <property type="protein sequence ID" value="GMT27555.1"/>
    <property type="molecule type" value="Genomic_DNA"/>
</dbReference>
<evidence type="ECO:0008006" key="3">
    <source>
        <dbReference type="Google" id="ProtNLM"/>
    </source>
</evidence>
<dbReference type="Proteomes" id="UP001432322">
    <property type="component" value="Unassembled WGS sequence"/>
</dbReference>
<name>A0AAV5WAW6_9BILA</name>
<protein>
    <recommendedName>
        <fullName evidence="3">Peptidase</fullName>
    </recommendedName>
</protein>
<keyword evidence="2" id="KW-1185">Reference proteome</keyword>
<evidence type="ECO:0000313" key="2">
    <source>
        <dbReference type="Proteomes" id="UP001432322"/>
    </source>
</evidence>
<accession>A0AAV5WAW6</accession>
<evidence type="ECO:0000313" key="1">
    <source>
        <dbReference type="EMBL" id="GMT27555.1"/>
    </source>
</evidence>